<evidence type="ECO:0000313" key="4">
    <source>
        <dbReference type="Proteomes" id="UP000199501"/>
    </source>
</evidence>
<feature type="compositionally biased region" description="Polar residues" evidence="1">
    <location>
        <begin position="89"/>
        <end position="99"/>
    </location>
</feature>
<reference evidence="4" key="1">
    <citation type="submission" date="2016-10" db="EMBL/GenBank/DDBJ databases">
        <authorList>
            <person name="Varghese N."/>
            <person name="Submissions S."/>
        </authorList>
    </citation>
    <scope>NUCLEOTIDE SEQUENCE [LARGE SCALE GENOMIC DNA]</scope>
    <source>
        <strain evidence="4">IBRC-M 10403</strain>
    </source>
</reference>
<dbReference type="STRING" id="1271860.SAMN05216174_107243"/>
<feature type="signal peptide" evidence="2">
    <location>
        <begin position="1"/>
        <end position="27"/>
    </location>
</feature>
<dbReference type="RefSeq" id="WP_091451464.1">
    <property type="nucleotide sequence ID" value="NZ_FMZZ01000007.1"/>
</dbReference>
<gene>
    <name evidence="3" type="ORF">SAMN05216174_107243</name>
</gene>
<organism evidence="3 4">
    <name type="scientific">Actinokineospora iranica</name>
    <dbReference type="NCBI Taxonomy" id="1271860"/>
    <lineage>
        <taxon>Bacteria</taxon>
        <taxon>Bacillati</taxon>
        <taxon>Actinomycetota</taxon>
        <taxon>Actinomycetes</taxon>
        <taxon>Pseudonocardiales</taxon>
        <taxon>Pseudonocardiaceae</taxon>
        <taxon>Actinokineospora</taxon>
    </lineage>
</organism>
<accession>A0A1G6S5U9</accession>
<proteinExistence type="predicted"/>
<feature type="chain" id="PRO_5011666387" description="Secreted protein" evidence="2">
    <location>
        <begin position="28"/>
        <end position="361"/>
    </location>
</feature>
<dbReference type="AlphaFoldDB" id="A0A1G6S5U9"/>
<name>A0A1G6S5U9_9PSEU</name>
<evidence type="ECO:0000256" key="1">
    <source>
        <dbReference type="SAM" id="MobiDB-lite"/>
    </source>
</evidence>
<feature type="region of interest" description="Disordered" evidence="1">
    <location>
        <begin position="82"/>
        <end position="103"/>
    </location>
</feature>
<dbReference type="OrthoDB" id="2791077at2"/>
<keyword evidence="2" id="KW-0732">Signal</keyword>
<dbReference type="Proteomes" id="UP000199501">
    <property type="component" value="Unassembled WGS sequence"/>
</dbReference>
<evidence type="ECO:0000256" key="2">
    <source>
        <dbReference type="SAM" id="SignalP"/>
    </source>
</evidence>
<dbReference type="Pfam" id="PF19559">
    <property type="entry name" value="DUF6081"/>
    <property type="match status" value="1"/>
</dbReference>
<dbReference type="EMBL" id="FMZZ01000007">
    <property type="protein sequence ID" value="SDD12219.1"/>
    <property type="molecule type" value="Genomic_DNA"/>
</dbReference>
<evidence type="ECO:0000313" key="3">
    <source>
        <dbReference type="EMBL" id="SDD12219.1"/>
    </source>
</evidence>
<keyword evidence="4" id="KW-1185">Reference proteome</keyword>
<dbReference type="InterPro" id="IPR045727">
    <property type="entry name" value="DUF6081"/>
</dbReference>
<protein>
    <recommendedName>
        <fullName evidence="5">Secreted protein</fullName>
    </recommendedName>
</protein>
<evidence type="ECO:0008006" key="5">
    <source>
        <dbReference type="Google" id="ProtNLM"/>
    </source>
</evidence>
<sequence length="361" mass="38573">MRLTKRALTAAGLAVALGAAIPPATSAADGPRTPKPYRIVWDDFSAGFSATGPDAKWSYLAIGPFVADDGRVSTSRRGLRVAAPGANPHTGQPAFTKTLGQADPSGLPGGLDHVKWLAYTNHQATTGFAGFDAVPGQELSCSATISGRSYGTAAHPFGGQVADHADDLRLASVGMPVQDPETDVVFDFFVTNERVYAFYERLPHLRTPDHDYAAFLHTVPVARRVPGQEHEFTIAYDRAAGVARWVLDGREVFRVDKIGLRLPGREHLMLDHGGVEERVAPRQLTCGMGMFTILDGALPGRSGTGLVRLTPAANHYFDPLAGAPTPQRFLDDASLASNRLFGQGAAFTMSRMVVSSLPSRP</sequence>